<dbReference type="InterPro" id="IPR044862">
    <property type="entry name" value="Pro_4_hyd_alph_FE2OG_OXY"/>
</dbReference>
<dbReference type="OrthoDB" id="27483at2759"/>
<gene>
    <name evidence="2" type="ORF">KFL_000260355</name>
</gene>
<dbReference type="OMA" id="LSNACEP"/>
<feature type="domain" description="Prolyl 4-hydroxylase alpha subunit Fe(2+) 2OG dioxygenase" evidence="1">
    <location>
        <begin position="21"/>
        <end position="104"/>
    </location>
</feature>
<protein>
    <recommendedName>
        <fullName evidence="1">Prolyl 4-hydroxylase alpha subunit Fe(2+) 2OG dioxygenase domain-containing protein</fullName>
    </recommendedName>
</protein>
<dbReference type="Proteomes" id="UP000054558">
    <property type="component" value="Unassembled WGS sequence"/>
</dbReference>
<dbReference type="AlphaFoldDB" id="A0A1Y1HPT4"/>
<sequence length="363" mass="41157">MTALSQIERPSIDRLSSASCRTGDFFKSHVDTPRREDMFGSLVVCLPFEHEGGELHIRHGSVTSVIDWSSKSGSAIQWVALYSDCEHEVKEVTRNYRVTLTYNLYADINSPKPERPFGTSSDVRHVPLYQTLVDALGQQSFMYDGGRLGFMCQHRYPHTSHAFAERPAPLLKGADAVLFAVAKALGLHVRFVHLYKLEAGSNEEEDKMAPLSVSGPDFDDHDVPRKEVVRADDPHFQADGFKPVSEMSGAVTRERFTQGHVGPSYDDRALVDVLTPLTGVNYVESWTNLCKTSEFRRCFTSMEMERQKDIHWCIGDTRFWDVGRFTPAYGNECCVNYFYCAAAMLVSVPKWGQDRQQAFERFR</sequence>
<evidence type="ECO:0000259" key="1">
    <source>
        <dbReference type="Pfam" id="PF13640"/>
    </source>
</evidence>
<reference evidence="2 3" key="1">
    <citation type="journal article" date="2014" name="Nat. Commun.">
        <title>Klebsormidium flaccidum genome reveals primary factors for plant terrestrial adaptation.</title>
        <authorList>
            <person name="Hori K."/>
            <person name="Maruyama F."/>
            <person name="Fujisawa T."/>
            <person name="Togashi T."/>
            <person name="Yamamoto N."/>
            <person name="Seo M."/>
            <person name="Sato S."/>
            <person name="Yamada T."/>
            <person name="Mori H."/>
            <person name="Tajima N."/>
            <person name="Moriyama T."/>
            <person name="Ikeuchi M."/>
            <person name="Watanabe M."/>
            <person name="Wada H."/>
            <person name="Kobayashi K."/>
            <person name="Saito M."/>
            <person name="Masuda T."/>
            <person name="Sasaki-Sekimoto Y."/>
            <person name="Mashiguchi K."/>
            <person name="Awai K."/>
            <person name="Shimojima M."/>
            <person name="Masuda S."/>
            <person name="Iwai M."/>
            <person name="Nobusawa T."/>
            <person name="Narise T."/>
            <person name="Kondo S."/>
            <person name="Saito H."/>
            <person name="Sato R."/>
            <person name="Murakawa M."/>
            <person name="Ihara Y."/>
            <person name="Oshima-Yamada Y."/>
            <person name="Ohtaka K."/>
            <person name="Satoh M."/>
            <person name="Sonobe K."/>
            <person name="Ishii M."/>
            <person name="Ohtani R."/>
            <person name="Kanamori-Sato M."/>
            <person name="Honoki R."/>
            <person name="Miyazaki D."/>
            <person name="Mochizuki H."/>
            <person name="Umetsu J."/>
            <person name="Higashi K."/>
            <person name="Shibata D."/>
            <person name="Kamiya Y."/>
            <person name="Sato N."/>
            <person name="Nakamura Y."/>
            <person name="Tabata S."/>
            <person name="Ida S."/>
            <person name="Kurokawa K."/>
            <person name="Ohta H."/>
        </authorList>
    </citation>
    <scope>NUCLEOTIDE SEQUENCE [LARGE SCALE GENOMIC DNA]</scope>
    <source>
        <strain evidence="2 3">NIES-2285</strain>
    </source>
</reference>
<organism evidence="2 3">
    <name type="scientific">Klebsormidium nitens</name>
    <name type="common">Green alga</name>
    <name type="synonym">Ulothrix nitens</name>
    <dbReference type="NCBI Taxonomy" id="105231"/>
    <lineage>
        <taxon>Eukaryota</taxon>
        <taxon>Viridiplantae</taxon>
        <taxon>Streptophyta</taxon>
        <taxon>Klebsormidiophyceae</taxon>
        <taxon>Klebsormidiales</taxon>
        <taxon>Klebsormidiaceae</taxon>
        <taxon>Klebsormidium</taxon>
    </lineage>
</organism>
<evidence type="ECO:0000313" key="3">
    <source>
        <dbReference type="Proteomes" id="UP000054558"/>
    </source>
</evidence>
<dbReference type="EMBL" id="DF236975">
    <property type="protein sequence ID" value="GAQ79219.1"/>
    <property type="molecule type" value="Genomic_DNA"/>
</dbReference>
<dbReference type="Gene3D" id="2.60.120.620">
    <property type="entry name" value="q2cbj1_9rhob like domain"/>
    <property type="match status" value="1"/>
</dbReference>
<keyword evidence="3" id="KW-1185">Reference proteome</keyword>
<evidence type="ECO:0000313" key="2">
    <source>
        <dbReference type="EMBL" id="GAQ79219.1"/>
    </source>
</evidence>
<dbReference type="Pfam" id="PF13640">
    <property type="entry name" value="2OG-FeII_Oxy_3"/>
    <property type="match status" value="1"/>
</dbReference>
<dbReference type="PANTHER" id="PTHR33099">
    <property type="entry name" value="FE2OG DIOXYGENASE DOMAIN-CONTAINING PROTEIN"/>
    <property type="match status" value="1"/>
</dbReference>
<accession>A0A1Y1HPT4</accession>
<proteinExistence type="predicted"/>
<name>A0A1Y1HPT4_KLENI</name>
<dbReference type="STRING" id="105231.A0A1Y1HPT4"/>
<dbReference type="PANTHER" id="PTHR33099:SF14">
    <property type="entry name" value="PROLYL 4-HYDROXYLASE ALPHA SUBUNIT FE(2+) 2OG DIOXYGENASE DOMAIN-CONTAINING PROTEIN"/>
    <property type="match status" value="1"/>
</dbReference>